<sequence>MEQFEVMDEMALSNIEGGNDVLITAGSAIAGGIVGYLACSASIVAAPVAGACAYTGAKIGGAGYLIARHS</sequence>
<protein>
    <submittedName>
        <fullName evidence="1">Bacteriocin</fullName>
    </submittedName>
</protein>
<dbReference type="InterPro" id="IPR019493">
    <property type="entry name" value="Bacteriocin_IIb_lactacin-rel"/>
</dbReference>
<gene>
    <name evidence="1" type="ORF">C0J00_07180</name>
</gene>
<reference evidence="1 2" key="2">
    <citation type="submission" date="2018-02" db="EMBL/GenBank/DDBJ databases">
        <title>Whole genome sequencing analysis of Streptococcus pluranimalium isolated from cattle infected mastitis in China.</title>
        <authorList>
            <person name="Zhang J.-R."/>
            <person name="Hu G.-Z."/>
        </authorList>
    </citation>
    <scope>NUCLEOTIDE SEQUENCE [LARGE SCALE GENOMIC DNA]</scope>
    <source>
        <strain evidence="1 2">TH11417</strain>
    </source>
</reference>
<evidence type="ECO:0000313" key="1">
    <source>
        <dbReference type="EMBL" id="AUW96913.1"/>
    </source>
</evidence>
<organism evidence="1 2">
    <name type="scientific">Streptococcus pluranimalium</name>
    <dbReference type="NCBI Taxonomy" id="82348"/>
    <lineage>
        <taxon>Bacteria</taxon>
        <taxon>Bacillati</taxon>
        <taxon>Bacillota</taxon>
        <taxon>Bacilli</taxon>
        <taxon>Lactobacillales</taxon>
        <taxon>Streptococcaceae</taxon>
        <taxon>Streptococcus</taxon>
    </lineage>
</organism>
<dbReference type="Proteomes" id="UP000238956">
    <property type="component" value="Chromosome"/>
</dbReference>
<dbReference type="Pfam" id="PF10439">
    <property type="entry name" value="Bacteriocin_IIc"/>
    <property type="match status" value="1"/>
</dbReference>
<name>A0A2L0D508_9STRE</name>
<accession>A0A2L0D508</accession>
<dbReference type="GeneID" id="98393691"/>
<dbReference type="EMBL" id="CP025536">
    <property type="protein sequence ID" value="AUW96913.1"/>
    <property type="molecule type" value="Genomic_DNA"/>
</dbReference>
<proteinExistence type="predicted"/>
<keyword evidence="2" id="KW-1185">Reference proteome</keyword>
<dbReference type="AlphaFoldDB" id="A0A2L0D508"/>
<dbReference type="KEGG" id="splr:C0J00_07180"/>
<reference evidence="1 2" key="1">
    <citation type="submission" date="2017-12" db="EMBL/GenBank/DDBJ databases">
        <authorList>
            <person name="Hurst M.R.H."/>
        </authorList>
    </citation>
    <scope>NUCLEOTIDE SEQUENCE [LARGE SCALE GENOMIC DNA]</scope>
    <source>
        <strain evidence="1 2">TH11417</strain>
    </source>
</reference>
<evidence type="ECO:0000313" key="2">
    <source>
        <dbReference type="Proteomes" id="UP000238956"/>
    </source>
</evidence>
<dbReference type="RefSeq" id="WP_104968235.1">
    <property type="nucleotide sequence ID" value="NZ_CP025536.1"/>
</dbReference>
<dbReference type="GO" id="GO:0042742">
    <property type="term" value="P:defense response to bacterium"/>
    <property type="evidence" value="ECO:0007669"/>
    <property type="project" value="InterPro"/>
</dbReference>